<dbReference type="SUPFAM" id="SSF52218">
    <property type="entry name" value="Flavoproteins"/>
    <property type="match status" value="1"/>
</dbReference>
<dbReference type="InterPro" id="IPR029039">
    <property type="entry name" value="Flavoprotein-like_sf"/>
</dbReference>
<evidence type="ECO:0000259" key="8">
    <source>
        <dbReference type="PROSITE" id="PS50902"/>
    </source>
</evidence>
<gene>
    <name evidence="9" type="ORF">AC625_05025</name>
</gene>
<dbReference type="GO" id="GO:0016651">
    <property type="term" value="F:oxidoreductase activity, acting on NAD(P)H"/>
    <property type="evidence" value="ECO:0007669"/>
    <property type="project" value="UniProtKB-ARBA"/>
</dbReference>
<comment type="cofactor">
    <cofactor evidence="1">
        <name>FMN</name>
        <dbReference type="ChEBI" id="CHEBI:58210"/>
    </cofactor>
</comment>
<evidence type="ECO:0000313" key="9">
    <source>
        <dbReference type="EMBL" id="KMY48943.1"/>
    </source>
</evidence>
<dbReference type="PROSITE" id="PS00201">
    <property type="entry name" value="FLAVODOXIN"/>
    <property type="match status" value="1"/>
</dbReference>
<dbReference type="InterPro" id="IPR050619">
    <property type="entry name" value="Flavodoxin"/>
</dbReference>
<dbReference type="AlphaFoldDB" id="A0A0K9GQM2"/>
<protein>
    <recommendedName>
        <fullName evidence="8">Flavodoxin-like domain-containing protein</fullName>
    </recommendedName>
</protein>
<dbReference type="PANTHER" id="PTHR42809">
    <property type="entry name" value="FLAVODOXIN 2"/>
    <property type="match status" value="1"/>
</dbReference>
<evidence type="ECO:0000256" key="3">
    <source>
        <dbReference type="ARBA" id="ARBA00005267"/>
    </source>
</evidence>
<accession>A0A0K9GQM2</accession>
<dbReference type="InterPro" id="IPR001226">
    <property type="entry name" value="Flavodoxin_CS"/>
</dbReference>
<name>A0A0K9GQM2_9BACI</name>
<dbReference type="InterPro" id="IPR008254">
    <property type="entry name" value="Flavodoxin/NO_synth"/>
</dbReference>
<sequence>MKTAIVYHSAGGNTKALAEAIFSFLPEAKLFGIKDFDLSTISQYEGLLVGTYTWGDGDLPAKIVPLYEEIEVAQVPHLVTGVFGTGETNYNHFCGAVNRFRDMLFANTQLAVTLKIEQVYQDSDLYRIKKFTEIYKTKLTAQQNKFENKAIL</sequence>
<dbReference type="Proteomes" id="UP000037146">
    <property type="component" value="Unassembled WGS sequence"/>
</dbReference>
<dbReference type="RefSeq" id="WP_049680275.1">
    <property type="nucleotide sequence ID" value="NZ_LFZW01000001.1"/>
</dbReference>
<dbReference type="GO" id="GO:0010181">
    <property type="term" value="F:FMN binding"/>
    <property type="evidence" value="ECO:0007669"/>
    <property type="project" value="InterPro"/>
</dbReference>
<evidence type="ECO:0000256" key="7">
    <source>
        <dbReference type="ARBA" id="ARBA00022982"/>
    </source>
</evidence>
<comment type="similarity">
    <text evidence="3">Belongs to the flavodoxin family.</text>
</comment>
<keyword evidence="4" id="KW-0813">Transport</keyword>
<keyword evidence="6" id="KW-0288">FMN</keyword>
<keyword evidence="10" id="KW-1185">Reference proteome</keyword>
<proteinExistence type="inferred from homology"/>
<dbReference type="PANTHER" id="PTHR42809:SF1">
    <property type="entry name" value="FLAVODOXIN 1"/>
    <property type="match status" value="1"/>
</dbReference>
<comment type="function">
    <text evidence="2">Low-potential electron donor to a number of redox enzymes.</text>
</comment>
<evidence type="ECO:0000256" key="1">
    <source>
        <dbReference type="ARBA" id="ARBA00001917"/>
    </source>
</evidence>
<dbReference type="PROSITE" id="PS50902">
    <property type="entry name" value="FLAVODOXIN_LIKE"/>
    <property type="match status" value="1"/>
</dbReference>
<dbReference type="EMBL" id="LFZW01000001">
    <property type="protein sequence ID" value="KMY48943.1"/>
    <property type="molecule type" value="Genomic_DNA"/>
</dbReference>
<evidence type="ECO:0000256" key="4">
    <source>
        <dbReference type="ARBA" id="ARBA00022448"/>
    </source>
</evidence>
<dbReference type="PATRIC" id="fig|1679170.3.peg.1069"/>
<organism evidence="9 10">
    <name type="scientific">Peribacillus loiseleuriae</name>
    <dbReference type="NCBI Taxonomy" id="1679170"/>
    <lineage>
        <taxon>Bacteria</taxon>
        <taxon>Bacillati</taxon>
        <taxon>Bacillota</taxon>
        <taxon>Bacilli</taxon>
        <taxon>Bacillales</taxon>
        <taxon>Bacillaceae</taxon>
        <taxon>Peribacillus</taxon>
    </lineage>
</organism>
<dbReference type="Gene3D" id="3.40.50.360">
    <property type="match status" value="1"/>
</dbReference>
<dbReference type="GO" id="GO:0009055">
    <property type="term" value="F:electron transfer activity"/>
    <property type="evidence" value="ECO:0007669"/>
    <property type="project" value="InterPro"/>
</dbReference>
<dbReference type="Pfam" id="PF00258">
    <property type="entry name" value="Flavodoxin_1"/>
    <property type="match status" value="1"/>
</dbReference>
<evidence type="ECO:0000256" key="2">
    <source>
        <dbReference type="ARBA" id="ARBA00003297"/>
    </source>
</evidence>
<keyword evidence="7" id="KW-0249">Electron transport</keyword>
<evidence type="ECO:0000256" key="6">
    <source>
        <dbReference type="ARBA" id="ARBA00022643"/>
    </source>
</evidence>
<evidence type="ECO:0000313" key="10">
    <source>
        <dbReference type="Proteomes" id="UP000037146"/>
    </source>
</evidence>
<comment type="caution">
    <text evidence="9">The sequence shown here is derived from an EMBL/GenBank/DDBJ whole genome shotgun (WGS) entry which is preliminary data.</text>
</comment>
<dbReference type="OrthoDB" id="9790745at2"/>
<reference evidence="10" key="1">
    <citation type="submission" date="2015-07" db="EMBL/GenBank/DDBJ databases">
        <title>Genome sequencing project for genomic taxonomy and phylogenomics of Bacillus-like bacteria.</title>
        <authorList>
            <person name="Liu B."/>
            <person name="Wang J."/>
            <person name="Zhu Y."/>
            <person name="Liu G."/>
            <person name="Chen Q."/>
            <person name="Chen Z."/>
            <person name="Lan J."/>
            <person name="Che J."/>
            <person name="Ge C."/>
            <person name="Shi H."/>
            <person name="Pan Z."/>
            <person name="Liu X."/>
        </authorList>
    </citation>
    <scope>NUCLEOTIDE SEQUENCE [LARGE SCALE GENOMIC DNA]</scope>
    <source>
        <strain evidence="10">FJAT-27997</strain>
    </source>
</reference>
<keyword evidence="5" id="KW-0285">Flavoprotein</keyword>
<dbReference type="STRING" id="1679170.AC625_05025"/>
<evidence type="ECO:0000256" key="5">
    <source>
        <dbReference type="ARBA" id="ARBA00022630"/>
    </source>
</evidence>
<feature type="domain" description="Flavodoxin-like" evidence="8">
    <location>
        <begin position="3"/>
        <end position="136"/>
    </location>
</feature>